<protein>
    <submittedName>
        <fullName evidence="1">Uncharacterized protein</fullName>
    </submittedName>
</protein>
<evidence type="ECO:0000313" key="1">
    <source>
        <dbReference type="EMBL" id="MFC5003299.1"/>
    </source>
</evidence>
<name>A0ABV9W5M3_9ACTN</name>
<accession>A0ABV9W5M3</accession>
<evidence type="ECO:0000313" key="2">
    <source>
        <dbReference type="Proteomes" id="UP001595912"/>
    </source>
</evidence>
<dbReference type="Proteomes" id="UP001595912">
    <property type="component" value="Unassembled WGS sequence"/>
</dbReference>
<dbReference type="RefSeq" id="WP_380122204.1">
    <property type="nucleotide sequence ID" value="NZ_JBHSIU010000050.1"/>
</dbReference>
<organism evidence="1 2">
    <name type="scientific">Dactylosporangium cerinum</name>
    <dbReference type="NCBI Taxonomy" id="1434730"/>
    <lineage>
        <taxon>Bacteria</taxon>
        <taxon>Bacillati</taxon>
        <taxon>Actinomycetota</taxon>
        <taxon>Actinomycetes</taxon>
        <taxon>Micromonosporales</taxon>
        <taxon>Micromonosporaceae</taxon>
        <taxon>Dactylosporangium</taxon>
    </lineage>
</organism>
<keyword evidence="2" id="KW-1185">Reference proteome</keyword>
<proteinExistence type="predicted"/>
<comment type="caution">
    <text evidence="1">The sequence shown here is derived from an EMBL/GenBank/DDBJ whole genome shotgun (WGS) entry which is preliminary data.</text>
</comment>
<gene>
    <name evidence="1" type="ORF">ACFPIJ_36395</name>
</gene>
<dbReference type="EMBL" id="JBHSIU010000050">
    <property type="protein sequence ID" value="MFC5003299.1"/>
    <property type="molecule type" value="Genomic_DNA"/>
</dbReference>
<sequence length="522" mass="57226">MIGRLGRSRMPRRTARRAAVGRAGRLLDEGRTVDARSLLEATLPPQPPIGAAPDRWLIDAAVLWVHLTYDDPDTYTARLAWARYAYDASRALPGKPADIDRRQAGTDAYADALYGLERHDEAVAVSREGIDLAFARGDIDDVVDRRILLAAEEHERRCDEASHDALAALAERHARHPDTSISRLVQTLPILLGLETCHRHDQAETVAANLRITDLADTDQLDALLDSIESDTGIGVQHTARVHADAVCDRGDCPVPDPTGDTPPTERQRAMTARLLGLLLTGYDPASAAPHPALITVAARYTTVADPHPDRCTVAPLDWAHYAHNAVLHLPGIDCAQAVTATRTAAGTFQRLSQPQEADRAWQRLAEYTDHLDPDNPDDAVTCRMAIAEEQYRHGRCDAALATATAAVTAWRTRQHRNTLAGTVAVVRARLLFDGCHRHHEHPDSDSDSHPVSDPVSLFTFSDHDTAAALTLHCQGLTVMAEHARRYHPDDACTDQACRQTLAIAEDIACRRRGPVWLDLLP</sequence>
<reference evidence="2" key="1">
    <citation type="journal article" date="2019" name="Int. J. Syst. Evol. Microbiol.">
        <title>The Global Catalogue of Microorganisms (GCM) 10K type strain sequencing project: providing services to taxonomists for standard genome sequencing and annotation.</title>
        <authorList>
            <consortium name="The Broad Institute Genomics Platform"/>
            <consortium name="The Broad Institute Genome Sequencing Center for Infectious Disease"/>
            <person name="Wu L."/>
            <person name="Ma J."/>
        </authorList>
    </citation>
    <scope>NUCLEOTIDE SEQUENCE [LARGE SCALE GENOMIC DNA]</scope>
    <source>
        <strain evidence="2">CGMCC 4.7152</strain>
    </source>
</reference>